<reference evidence="8" key="1">
    <citation type="journal article" date="2015" name="BMC Plant Biol.">
        <title>NDH expression marks major transitions in plant evolution and reveals coordinate intracellular gene loss.</title>
        <authorList>
            <person name="Ruhlman T.A."/>
            <person name="Chang W.J."/>
            <person name="Chen J.J."/>
            <person name="Huang Y.T."/>
            <person name="Chan M.T."/>
            <person name="Zhang J."/>
            <person name="Liao D.C."/>
            <person name="Blazier J.C."/>
            <person name="Jin X."/>
            <person name="Shih M.C."/>
            <person name="Jansen R.K."/>
            <person name="Lin C.S."/>
        </authorList>
    </citation>
    <scope>NUCLEOTIDE SEQUENCE</scope>
</reference>
<dbReference type="GO" id="GO:0019898">
    <property type="term" value="C:extrinsic component of membrane"/>
    <property type="evidence" value="ECO:0007669"/>
    <property type="project" value="InterPro"/>
</dbReference>
<comment type="similarity">
    <text evidence="7">Belongs to the PsbQ family.</text>
</comment>
<dbReference type="PANTHER" id="PTHR33399:SF6">
    <property type="entry name" value="PSBQ-LIKE PROTEIN 3, CHLOROPLASTIC"/>
    <property type="match status" value="1"/>
</dbReference>
<keyword evidence="4" id="KW-0809">Transit peptide</keyword>
<keyword evidence="3" id="KW-0934">Plastid</keyword>
<evidence type="ECO:0000256" key="6">
    <source>
        <dbReference type="ARBA" id="ARBA00023136"/>
    </source>
</evidence>
<organism evidence="8">
    <name type="scientific">Erodium texanum</name>
    <name type="common">Texas stork's bill</name>
    <dbReference type="NCBI Taxonomy" id="28960"/>
    <lineage>
        <taxon>Eukaryota</taxon>
        <taxon>Viridiplantae</taxon>
        <taxon>Streptophyta</taxon>
        <taxon>Embryophyta</taxon>
        <taxon>Tracheophyta</taxon>
        <taxon>Spermatophyta</taxon>
        <taxon>Magnoliopsida</taxon>
        <taxon>eudicotyledons</taxon>
        <taxon>Gunneridae</taxon>
        <taxon>Pentapetalae</taxon>
        <taxon>rosids</taxon>
        <taxon>malvids</taxon>
        <taxon>Geraniales</taxon>
        <taxon>Geraniaceae</taxon>
        <taxon>Erodium</taxon>
    </lineage>
</organism>
<dbReference type="EMBL" id="KM584063">
    <property type="protein sequence ID" value="AKG62163.1"/>
    <property type="molecule type" value="mRNA"/>
</dbReference>
<dbReference type="Pfam" id="PF05757">
    <property type="entry name" value="PsbQ"/>
    <property type="match status" value="1"/>
</dbReference>
<dbReference type="GO" id="GO:0005509">
    <property type="term" value="F:calcium ion binding"/>
    <property type="evidence" value="ECO:0007669"/>
    <property type="project" value="InterPro"/>
</dbReference>
<dbReference type="FunFam" id="1.20.120.290:FF:000004">
    <property type="entry name" value="Oxygen-evolving enhancer protein 3"/>
    <property type="match status" value="1"/>
</dbReference>
<dbReference type="AlphaFoldDB" id="A0A0F7GY34"/>
<evidence type="ECO:0000256" key="4">
    <source>
        <dbReference type="ARBA" id="ARBA00022946"/>
    </source>
</evidence>
<name>A0A0F7GY34_EROTE</name>
<keyword evidence="5" id="KW-0793">Thylakoid</keyword>
<dbReference type="InterPro" id="IPR008797">
    <property type="entry name" value="PSII_PsbQ"/>
</dbReference>
<protein>
    <submittedName>
        <fullName evidence="8">PQL-like protein</fullName>
    </submittedName>
</protein>
<sequence length="184" mass="20450">MGGRTLVCGANLPCIYATFSSCVKHSSESREKTRNFQYSKVSRRMGGIATMASVLLAGDAVFNKDGAKGFEFGMVALEQTVEQAESGVKGHAQAMLQVKALLESKSWKEAQKELRKSSAYLKQDLYTIINSKPGRQRPQLRKIYTDLFINVSNLDYAARDKDAALVWECYNNIVVALDDILSRI</sequence>
<keyword evidence="6" id="KW-0472">Membrane</keyword>
<dbReference type="Gene3D" id="1.20.120.290">
    <property type="entry name" value="Oxygen-evolving enhancer protein 3 (PsbQ), four-helix up-down bundle"/>
    <property type="match status" value="1"/>
</dbReference>
<keyword evidence="2" id="KW-0150">Chloroplast</keyword>
<dbReference type="PANTHER" id="PTHR33399">
    <property type="entry name" value="OXYGEN-EVOLVING ENHANCER PROTEIN 3-1, CHLOROPLASTIC"/>
    <property type="match status" value="1"/>
</dbReference>
<proteinExistence type="evidence at transcript level"/>
<dbReference type="GO" id="GO:0009535">
    <property type="term" value="C:chloroplast thylakoid membrane"/>
    <property type="evidence" value="ECO:0007669"/>
    <property type="project" value="UniProtKB-SubCell"/>
</dbReference>
<evidence type="ECO:0000256" key="5">
    <source>
        <dbReference type="ARBA" id="ARBA00023078"/>
    </source>
</evidence>
<evidence type="ECO:0000256" key="2">
    <source>
        <dbReference type="ARBA" id="ARBA00022528"/>
    </source>
</evidence>
<dbReference type="InterPro" id="IPR023222">
    <property type="entry name" value="PsbQ-like_dom_sf"/>
</dbReference>
<dbReference type="SUPFAM" id="SSF101112">
    <property type="entry name" value="Oxygen-evolving enhancer protein 3"/>
    <property type="match status" value="1"/>
</dbReference>
<gene>
    <name evidence="8" type="primary">PQL3</name>
</gene>
<dbReference type="InterPro" id="IPR054099">
    <property type="entry name" value="PSII_PsbQ_pln"/>
</dbReference>
<evidence type="ECO:0000256" key="1">
    <source>
        <dbReference type="ARBA" id="ARBA00004622"/>
    </source>
</evidence>
<dbReference type="GO" id="GO:0009654">
    <property type="term" value="C:photosystem II oxygen evolving complex"/>
    <property type="evidence" value="ECO:0007669"/>
    <property type="project" value="InterPro"/>
</dbReference>
<dbReference type="GO" id="GO:0009767">
    <property type="term" value="P:photosynthetic electron transport chain"/>
    <property type="evidence" value="ECO:0007669"/>
    <property type="project" value="TreeGrafter"/>
</dbReference>
<comment type="subcellular location">
    <subcellularLocation>
        <location evidence="1">Plastid</location>
        <location evidence="1">Chloroplast thylakoid membrane</location>
        <topology evidence="1">Peripheral membrane protein</topology>
        <orientation evidence="1">Lumenal side</orientation>
    </subcellularLocation>
</comment>
<evidence type="ECO:0000256" key="3">
    <source>
        <dbReference type="ARBA" id="ARBA00022640"/>
    </source>
</evidence>
<dbReference type="PROSITE" id="PS51257">
    <property type="entry name" value="PROKAR_LIPOPROTEIN"/>
    <property type="match status" value="1"/>
</dbReference>
<accession>A0A0F7GY34</accession>
<evidence type="ECO:0000256" key="7">
    <source>
        <dbReference type="ARBA" id="ARBA00035649"/>
    </source>
</evidence>
<evidence type="ECO:0000313" key="8">
    <source>
        <dbReference type="EMBL" id="AKG62163.1"/>
    </source>
</evidence>